<evidence type="ECO:0000256" key="1">
    <source>
        <dbReference type="SAM" id="MobiDB-lite"/>
    </source>
</evidence>
<dbReference type="Proteomes" id="UP001266305">
    <property type="component" value="Unassembled WGS sequence"/>
</dbReference>
<sequence length="98" mass="10446">MVRAPTPRPAANGRHRWVGIILTYAEDFRGLLSTSAGVWAPLDRPNKVVPLPVAPTGSKGPEEDSPSVGRTSSVASLRVSEKPCSEVMLSQDPPEELA</sequence>
<dbReference type="EMBL" id="JASSZA010000012">
    <property type="protein sequence ID" value="KAK2096831.1"/>
    <property type="molecule type" value="Genomic_DNA"/>
</dbReference>
<keyword evidence="3" id="KW-1185">Reference proteome</keyword>
<name>A0ABQ9UIY1_SAGOE</name>
<feature type="region of interest" description="Disordered" evidence="1">
    <location>
        <begin position="42"/>
        <end position="98"/>
    </location>
</feature>
<evidence type="ECO:0000313" key="2">
    <source>
        <dbReference type="EMBL" id="KAK2096831.1"/>
    </source>
</evidence>
<protein>
    <submittedName>
        <fullName evidence="2">Uncharacterized protein</fullName>
    </submittedName>
</protein>
<gene>
    <name evidence="2" type="ORF">P7K49_025865</name>
</gene>
<comment type="caution">
    <text evidence="2">The sequence shown here is derived from an EMBL/GenBank/DDBJ whole genome shotgun (WGS) entry which is preliminary data.</text>
</comment>
<proteinExistence type="predicted"/>
<reference evidence="2 3" key="1">
    <citation type="submission" date="2023-05" db="EMBL/GenBank/DDBJ databases">
        <title>B98-5 Cell Line De Novo Hybrid Assembly: An Optical Mapping Approach.</title>
        <authorList>
            <person name="Kananen K."/>
            <person name="Auerbach J.A."/>
            <person name="Kautto E."/>
            <person name="Blachly J.S."/>
        </authorList>
    </citation>
    <scope>NUCLEOTIDE SEQUENCE [LARGE SCALE GENOMIC DNA]</scope>
    <source>
        <strain evidence="2">B95-8</strain>
        <tissue evidence="2">Cell line</tissue>
    </source>
</reference>
<accession>A0ABQ9UIY1</accession>
<evidence type="ECO:0000313" key="3">
    <source>
        <dbReference type="Proteomes" id="UP001266305"/>
    </source>
</evidence>
<organism evidence="2 3">
    <name type="scientific">Saguinus oedipus</name>
    <name type="common">Cotton-top tamarin</name>
    <name type="synonym">Oedipomidas oedipus</name>
    <dbReference type="NCBI Taxonomy" id="9490"/>
    <lineage>
        <taxon>Eukaryota</taxon>
        <taxon>Metazoa</taxon>
        <taxon>Chordata</taxon>
        <taxon>Craniata</taxon>
        <taxon>Vertebrata</taxon>
        <taxon>Euteleostomi</taxon>
        <taxon>Mammalia</taxon>
        <taxon>Eutheria</taxon>
        <taxon>Euarchontoglires</taxon>
        <taxon>Primates</taxon>
        <taxon>Haplorrhini</taxon>
        <taxon>Platyrrhini</taxon>
        <taxon>Cebidae</taxon>
        <taxon>Callitrichinae</taxon>
        <taxon>Saguinus</taxon>
    </lineage>
</organism>